<dbReference type="Pfam" id="PF07730">
    <property type="entry name" value="HisKA_3"/>
    <property type="match status" value="1"/>
</dbReference>
<dbReference type="AlphaFoldDB" id="D2AXG8"/>
<dbReference type="GO" id="GO:0046983">
    <property type="term" value="F:protein dimerization activity"/>
    <property type="evidence" value="ECO:0007669"/>
    <property type="project" value="InterPro"/>
</dbReference>
<evidence type="ECO:0000259" key="5">
    <source>
        <dbReference type="Pfam" id="PF07730"/>
    </source>
</evidence>
<dbReference type="GO" id="GO:0016020">
    <property type="term" value="C:membrane"/>
    <property type="evidence" value="ECO:0007669"/>
    <property type="project" value="InterPro"/>
</dbReference>
<dbReference type="EMBL" id="CP001814">
    <property type="protein sequence ID" value="ACZ83148.1"/>
    <property type="molecule type" value="Genomic_DNA"/>
</dbReference>
<reference evidence="6 7" key="1">
    <citation type="journal article" date="2010" name="Stand. Genomic Sci.">
        <title>Complete genome sequence of Streptosporangium roseum type strain (NI 9100).</title>
        <authorList>
            <person name="Nolan M."/>
            <person name="Sikorski J."/>
            <person name="Jando M."/>
            <person name="Lucas S."/>
            <person name="Lapidus A."/>
            <person name="Glavina Del Rio T."/>
            <person name="Chen F."/>
            <person name="Tice H."/>
            <person name="Pitluck S."/>
            <person name="Cheng J.F."/>
            <person name="Chertkov O."/>
            <person name="Sims D."/>
            <person name="Meincke L."/>
            <person name="Brettin T."/>
            <person name="Han C."/>
            <person name="Detter J.C."/>
            <person name="Bruce D."/>
            <person name="Goodwin L."/>
            <person name="Land M."/>
            <person name="Hauser L."/>
            <person name="Chang Y.J."/>
            <person name="Jeffries C.D."/>
            <person name="Ivanova N."/>
            <person name="Mavromatis K."/>
            <person name="Mikhailova N."/>
            <person name="Chen A."/>
            <person name="Palaniappan K."/>
            <person name="Chain P."/>
            <person name="Rohde M."/>
            <person name="Goker M."/>
            <person name="Bristow J."/>
            <person name="Eisen J.A."/>
            <person name="Markowitz V."/>
            <person name="Hugenholtz P."/>
            <person name="Kyrpides N.C."/>
            <person name="Klenk H.P."/>
        </authorList>
    </citation>
    <scope>NUCLEOTIDE SEQUENCE [LARGE SCALE GENOMIC DNA]</scope>
    <source>
        <strain evidence="7">ATCC 12428 / DSM 43021 / JCM 3005 / NI 9100</strain>
    </source>
</reference>
<feature type="transmembrane region" description="Helical" evidence="4">
    <location>
        <begin position="411"/>
        <end position="430"/>
    </location>
</feature>
<dbReference type="Gene3D" id="1.20.5.1930">
    <property type="match status" value="1"/>
</dbReference>
<dbReference type="KEGG" id="sro:Sros_0092"/>
<organism evidence="6 7">
    <name type="scientific">Streptosporangium roseum (strain ATCC 12428 / DSM 43021 / JCM 3005 / KCTC 9067 / NCIMB 10171 / NRRL 2505 / NI 9100)</name>
    <dbReference type="NCBI Taxonomy" id="479432"/>
    <lineage>
        <taxon>Bacteria</taxon>
        <taxon>Bacillati</taxon>
        <taxon>Actinomycetota</taxon>
        <taxon>Actinomycetes</taxon>
        <taxon>Streptosporangiales</taxon>
        <taxon>Streptosporangiaceae</taxon>
        <taxon>Streptosporangium</taxon>
    </lineage>
</organism>
<evidence type="ECO:0000256" key="4">
    <source>
        <dbReference type="SAM" id="Phobius"/>
    </source>
</evidence>
<dbReference type="InterPro" id="IPR036890">
    <property type="entry name" value="HATPase_C_sf"/>
</dbReference>
<dbReference type="InterPro" id="IPR050482">
    <property type="entry name" value="Sensor_HK_TwoCompSys"/>
</dbReference>
<evidence type="ECO:0000313" key="7">
    <source>
        <dbReference type="Proteomes" id="UP000002029"/>
    </source>
</evidence>
<keyword evidence="4" id="KW-0812">Transmembrane</keyword>
<keyword evidence="2 6" id="KW-0418">Kinase</keyword>
<dbReference type="CDD" id="cd16917">
    <property type="entry name" value="HATPase_UhpB-NarQ-NarX-like"/>
    <property type="match status" value="1"/>
</dbReference>
<feature type="transmembrane region" description="Helical" evidence="4">
    <location>
        <begin position="450"/>
        <end position="470"/>
    </location>
</feature>
<feature type="transmembrane region" description="Helical" evidence="4">
    <location>
        <begin position="106"/>
        <end position="125"/>
    </location>
</feature>
<evidence type="ECO:0000313" key="6">
    <source>
        <dbReference type="EMBL" id="ACZ83148.1"/>
    </source>
</evidence>
<dbReference type="RefSeq" id="WP_012886894.1">
    <property type="nucleotide sequence ID" value="NC_013595.1"/>
</dbReference>
<feature type="transmembrane region" description="Helical" evidence="4">
    <location>
        <begin position="477"/>
        <end position="495"/>
    </location>
</feature>
<proteinExistence type="predicted"/>
<evidence type="ECO:0000256" key="3">
    <source>
        <dbReference type="ARBA" id="ARBA00023012"/>
    </source>
</evidence>
<keyword evidence="3" id="KW-0902">Two-component regulatory system</keyword>
<feature type="domain" description="Signal transduction histidine kinase subgroup 3 dimerisation and phosphoacceptor" evidence="5">
    <location>
        <begin position="519"/>
        <end position="579"/>
    </location>
</feature>
<keyword evidence="1" id="KW-0808">Transferase</keyword>
<dbReference type="eggNOG" id="COG4585">
    <property type="taxonomic scope" value="Bacteria"/>
</dbReference>
<feature type="transmembrane region" description="Helical" evidence="4">
    <location>
        <begin position="387"/>
        <end position="404"/>
    </location>
</feature>
<feature type="transmembrane region" description="Helical" evidence="4">
    <location>
        <begin position="137"/>
        <end position="157"/>
    </location>
</feature>
<keyword evidence="7" id="KW-1185">Reference proteome</keyword>
<dbReference type="Gene3D" id="3.30.565.10">
    <property type="entry name" value="Histidine kinase-like ATPase, C-terminal domain"/>
    <property type="match status" value="1"/>
</dbReference>
<evidence type="ECO:0000256" key="2">
    <source>
        <dbReference type="ARBA" id="ARBA00022777"/>
    </source>
</evidence>
<protein>
    <submittedName>
        <fullName evidence="6">Signal transduction histidine kinase-like protein</fullName>
    </submittedName>
</protein>
<dbReference type="InterPro" id="IPR011712">
    <property type="entry name" value="Sig_transdc_His_kin_sub3_dim/P"/>
</dbReference>
<dbReference type="Gene3D" id="6.10.250.2870">
    <property type="match status" value="1"/>
</dbReference>
<evidence type="ECO:0000256" key="1">
    <source>
        <dbReference type="ARBA" id="ARBA00022679"/>
    </source>
</evidence>
<dbReference type="Proteomes" id="UP000002029">
    <property type="component" value="Chromosome"/>
</dbReference>
<dbReference type="STRING" id="479432.Sros_0092"/>
<dbReference type="GO" id="GO:0000155">
    <property type="term" value="F:phosphorelay sensor kinase activity"/>
    <property type="evidence" value="ECO:0007669"/>
    <property type="project" value="InterPro"/>
</dbReference>
<feature type="transmembrane region" description="Helical" evidence="4">
    <location>
        <begin position="78"/>
        <end position="99"/>
    </location>
</feature>
<keyword evidence="4" id="KW-1133">Transmembrane helix</keyword>
<dbReference type="HOGENOM" id="CLU_355598_0_0_11"/>
<sequence>MFGDSARPPGTDLAPRVARGTVTAVLAGFAAVYVLAVNSRQSGALQLLAAAAVAAMIFGIQLVYVYPGLKRHLSVRLLGLQAALAYLAVIPLGTSVGMLGLLAGSLLLSSAWPVAMVVVGSAVLIEATRSPDPAATVSIAIGTALTSLVVYGLAQLADRVEELSAARLALALAAVAEERLRVATELNEKIGVGLDAINRLAAEPPDEVIDEVLEVARRSLADARAAAVDYRSMSLSPEVARARALLSTAGIETEGRTGHTEPLGPPGALLGAVLRETVTEILERGRAKRCVVETVEDNGLVRLRVVSDAALDTGRLDGLAGPLRDAGGHFTAGSEPGGRSVVEAAVPASPKRAAPLSDSAYSLSVTLLLVVLAGFAAKILLYVPVQALAGAVACLAVLGVLQLRGTRDRPLLSLSVQVVLSFLPILWYGRGWLNVPGFLAGSLLLALPPSLSWPLVVLAMAGVASAGVLLSLGVSVVVNLTISVLVTGLVVSGLARLTQSIKELQATREEPARAAIAQERLRVARDLHDLLGHNLAAILLKSELVRRLLDRDPERARAELGDIVVISERARADMRAVSGDHLELSLEEEAASARAMLTTAGIEVRVDLDHDPLPMFNDPAVNTVLSAVLREAVTNVLRHSDARRCRIETEYARGLLQLTIANDGFSRDAVRPPAGTGLGNLTTRLAIVGGRLTAGPEEDGWFRLRVVLDPARLVSGQTRDGVMIRQ</sequence>
<gene>
    <name evidence="6" type="ordered locus">Sros_0092</name>
</gene>
<accession>D2AXG8</accession>
<name>D2AXG8_STRRD</name>
<feature type="transmembrane region" description="Helical" evidence="4">
    <location>
        <begin position="360"/>
        <end position="381"/>
    </location>
</feature>
<feature type="transmembrane region" description="Helical" evidence="4">
    <location>
        <begin position="44"/>
        <end position="66"/>
    </location>
</feature>
<dbReference type="SUPFAM" id="SSF55874">
    <property type="entry name" value="ATPase domain of HSP90 chaperone/DNA topoisomerase II/histidine kinase"/>
    <property type="match status" value="1"/>
</dbReference>
<dbReference type="PANTHER" id="PTHR24421:SF63">
    <property type="entry name" value="SENSOR HISTIDINE KINASE DESK"/>
    <property type="match status" value="1"/>
</dbReference>
<dbReference type="PANTHER" id="PTHR24421">
    <property type="entry name" value="NITRATE/NITRITE SENSOR PROTEIN NARX-RELATED"/>
    <property type="match status" value="1"/>
</dbReference>
<feature type="transmembrane region" description="Helical" evidence="4">
    <location>
        <begin position="20"/>
        <end position="37"/>
    </location>
</feature>
<keyword evidence="4" id="KW-0472">Membrane</keyword>